<protein>
    <submittedName>
        <fullName evidence="3">Thiol-disulfide oxidoreductase</fullName>
    </submittedName>
</protein>
<dbReference type="SUPFAM" id="SSF52833">
    <property type="entry name" value="Thioredoxin-like"/>
    <property type="match status" value="1"/>
</dbReference>
<feature type="chain" id="PRO_5022916567" evidence="1">
    <location>
        <begin position="22"/>
        <end position="189"/>
    </location>
</feature>
<evidence type="ECO:0000259" key="2">
    <source>
        <dbReference type="PROSITE" id="PS51352"/>
    </source>
</evidence>
<dbReference type="OrthoDB" id="279898at2"/>
<dbReference type="Proteomes" id="UP000318288">
    <property type="component" value="Unassembled WGS sequence"/>
</dbReference>
<dbReference type="InterPro" id="IPR013740">
    <property type="entry name" value="Redoxin"/>
</dbReference>
<comment type="caution">
    <text evidence="3">The sequence shown here is derived from an EMBL/GenBank/DDBJ whole genome shotgun (WGS) entry which is preliminary data.</text>
</comment>
<proteinExistence type="predicted"/>
<sequence precursor="true">MLTLRFAMTAVLFVISGAALSAKEAAPDSPKVGDVAPDFNLPVVGNDDMMKLSDECKNGPVVVVVLRGFPGYQCPLCSRQVGALANRAKTIGEKASRIILVYPGEASMLDKHAEDFMGPRTLPDPIVMVRDPDMKMVDTWGLRWNAPRETAYPATFVLDENGKVAMKLVSDSHAGRSTADDIIRALKKL</sequence>
<evidence type="ECO:0000313" key="4">
    <source>
        <dbReference type="Proteomes" id="UP000318288"/>
    </source>
</evidence>
<keyword evidence="1" id="KW-0732">Signal</keyword>
<dbReference type="GO" id="GO:0016491">
    <property type="term" value="F:oxidoreductase activity"/>
    <property type="evidence" value="ECO:0007669"/>
    <property type="project" value="InterPro"/>
</dbReference>
<dbReference type="Pfam" id="PF08534">
    <property type="entry name" value="Redoxin"/>
    <property type="match status" value="1"/>
</dbReference>
<name>A0A5C6F7F3_9BACT</name>
<dbReference type="RefSeq" id="WP_146458306.1">
    <property type="nucleotide sequence ID" value="NZ_SJPW01000003.1"/>
</dbReference>
<evidence type="ECO:0000256" key="1">
    <source>
        <dbReference type="SAM" id="SignalP"/>
    </source>
</evidence>
<accession>A0A5C6F7F3</accession>
<dbReference type="EMBL" id="SJPW01000003">
    <property type="protein sequence ID" value="TWU56902.1"/>
    <property type="molecule type" value="Genomic_DNA"/>
</dbReference>
<feature type="signal peptide" evidence="1">
    <location>
        <begin position="1"/>
        <end position="21"/>
    </location>
</feature>
<organism evidence="3 4">
    <name type="scientific">Rubripirellula tenax</name>
    <dbReference type="NCBI Taxonomy" id="2528015"/>
    <lineage>
        <taxon>Bacteria</taxon>
        <taxon>Pseudomonadati</taxon>
        <taxon>Planctomycetota</taxon>
        <taxon>Planctomycetia</taxon>
        <taxon>Pirellulales</taxon>
        <taxon>Pirellulaceae</taxon>
        <taxon>Rubripirellula</taxon>
    </lineage>
</organism>
<reference evidence="3 4" key="1">
    <citation type="submission" date="2019-02" db="EMBL/GenBank/DDBJ databases">
        <title>Deep-cultivation of Planctomycetes and their phenomic and genomic characterization uncovers novel biology.</title>
        <authorList>
            <person name="Wiegand S."/>
            <person name="Jogler M."/>
            <person name="Boedeker C."/>
            <person name="Pinto D."/>
            <person name="Vollmers J."/>
            <person name="Rivas-Marin E."/>
            <person name="Kohn T."/>
            <person name="Peeters S.H."/>
            <person name="Heuer A."/>
            <person name="Rast P."/>
            <person name="Oberbeckmann S."/>
            <person name="Bunk B."/>
            <person name="Jeske O."/>
            <person name="Meyerdierks A."/>
            <person name="Storesund J.E."/>
            <person name="Kallscheuer N."/>
            <person name="Luecker S."/>
            <person name="Lage O.M."/>
            <person name="Pohl T."/>
            <person name="Merkel B.J."/>
            <person name="Hornburger P."/>
            <person name="Mueller R.-W."/>
            <person name="Bruemmer F."/>
            <person name="Labrenz M."/>
            <person name="Spormann A.M."/>
            <person name="Op Den Camp H."/>
            <person name="Overmann J."/>
            <person name="Amann R."/>
            <person name="Jetten M.S.M."/>
            <person name="Mascher T."/>
            <person name="Medema M.H."/>
            <person name="Devos D.P."/>
            <person name="Kaster A.-K."/>
            <person name="Ovreas L."/>
            <person name="Rohde M."/>
            <person name="Galperin M.Y."/>
            <person name="Jogler C."/>
        </authorList>
    </citation>
    <scope>NUCLEOTIDE SEQUENCE [LARGE SCALE GENOMIC DNA]</scope>
    <source>
        <strain evidence="3 4">Poly51</strain>
    </source>
</reference>
<evidence type="ECO:0000313" key="3">
    <source>
        <dbReference type="EMBL" id="TWU56902.1"/>
    </source>
</evidence>
<keyword evidence="4" id="KW-1185">Reference proteome</keyword>
<dbReference type="InterPro" id="IPR013766">
    <property type="entry name" value="Thioredoxin_domain"/>
</dbReference>
<gene>
    <name evidence="3" type="ORF">Poly51_28200</name>
</gene>
<dbReference type="InterPro" id="IPR036249">
    <property type="entry name" value="Thioredoxin-like_sf"/>
</dbReference>
<dbReference type="AlphaFoldDB" id="A0A5C6F7F3"/>
<feature type="domain" description="Thioredoxin" evidence="2">
    <location>
        <begin position="30"/>
        <end position="189"/>
    </location>
</feature>
<dbReference type="Gene3D" id="3.40.30.10">
    <property type="entry name" value="Glutaredoxin"/>
    <property type="match status" value="1"/>
</dbReference>
<dbReference type="PROSITE" id="PS51352">
    <property type="entry name" value="THIOREDOXIN_2"/>
    <property type="match status" value="1"/>
</dbReference>